<comment type="cofactor">
    <cofactor evidence="1">
        <name>Zn(2+)</name>
        <dbReference type="ChEBI" id="CHEBI:29105"/>
    </cofactor>
</comment>
<dbReference type="AlphaFoldDB" id="A0A6I9MLW1"/>
<dbReference type="GeneID" id="104940892"/>
<gene>
    <name evidence="7" type="primary">LOC104940892</name>
</gene>
<organism evidence="6 7">
    <name type="scientific">Notothenia coriiceps</name>
    <name type="common">black rockcod</name>
    <dbReference type="NCBI Taxonomy" id="8208"/>
    <lineage>
        <taxon>Eukaryota</taxon>
        <taxon>Metazoa</taxon>
        <taxon>Chordata</taxon>
        <taxon>Craniata</taxon>
        <taxon>Vertebrata</taxon>
        <taxon>Euteleostomi</taxon>
        <taxon>Actinopterygii</taxon>
        <taxon>Neopterygii</taxon>
        <taxon>Teleostei</taxon>
        <taxon>Neoteleostei</taxon>
        <taxon>Acanthomorphata</taxon>
        <taxon>Eupercaria</taxon>
        <taxon>Perciformes</taxon>
        <taxon>Notothenioidei</taxon>
        <taxon>Nototheniidae</taxon>
        <taxon>Notothenia</taxon>
    </lineage>
</organism>
<feature type="region of interest" description="Disordered" evidence="4">
    <location>
        <begin position="384"/>
        <end position="413"/>
    </location>
</feature>
<dbReference type="GO" id="GO:0008270">
    <property type="term" value="F:zinc ion binding"/>
    <property type="evidence" value="ECO:0007669"/>
    <property type="project" value="InterPro"/>
</dbReference>
<dbReference type="PANTHER" id="PTHR12756">
    <property type="entry name" value="CYTOSOLIC CARBOXYPEPTIDASE"/>
    <property type="match status" value="1"/>
</dbReference>
<keyword evidence="6" id="KW-1185">Reference proteome</keyword>
<evidence type="ECO:0000313" key="7">
    <source>
        <dbReference type="RefSeq" id="XP_010764208.1"/>
    </source>
</evidence>
<evidence type="ECO:0000256" key="2">
    <source>
        <dbReference type="ARBA" id="ARBA00005988"/>
    </source>
</evidence>
<dbReference type="KEGG" id="ncc:104940892"/>
<dbReference type="OrthoDB" id="8960976at2759"/>
<dbReference type="GO" id="GO:0004181">
    <property type="term" value="F:metallocarboxypeptidase activity"/>
    <property type="evidence" value="ECO:0007669"/>
    <property type="project" value="InterPro"/>
</dbReference>
<feature type="active site" description="Proton donor/acceptor" evidence="3">
    <location>
        <position position="86"/>
    </location>
</feature>
<dbReference type="GO" id="GO:0006508">
    <property type="term" value="P:proteolysis"/>
    <property type="evidence" value="ECO:0007669"/>
    <property type="project" value="InterPro"/>
</dbReference>
<dbReference type="PANTHER" id="PTHR12756:SF45">
    <property type="entry name" value="CYTOSOLIC CARBOXYPEPTIDASE NNA1"/>
    <property type="match status" value="1"/>
</dbReference>
<evidence type="ECO:0000256" key="1">
    <source>
        <dbReference type="ARBA" id="ARBA00001947"/>
    </source>
</evidence>
<sequence length="519" mass="59198">MAETDVVLYCDFHGHNRKNNVFMYGCNNRGDASLKLHERLFPLMMSKNAGDKFSFKSCKFRVQKSKEGTGRIAMWRLGIKNSYTMEATFGGSTLGEFRLSKCTTYCLSELAALFRKQVSERLGKDLGTECNFSVSDLESSTSGSNSSDSDGLPAHLMNHTEQTPVKKKNKRMRSYKERNRLRPEEGRTKEQPKVLQRSTTNIGFNLPREGNVKEERPVERHRKTWKVNGLIKKAVIPSHSTHPGEVSHVTLWQGSEPVKEYGNLKSAYPHLSVKECPHLSTYRTVATNTGQWRCSSQLLHLSAVLPQSPNVLHPNNRQNRCPRQSLVPYNVYRGLPPSLTAPDRSSMYLKMVPEIVPTKRLLSNFRTDTLHAFRDRNSESSFVPEDSFLSHADTTNTKRQSEEEEGDSPEGFSLMRCLPLGERKQRETESCSRLFVPFLRDTDLRWKKYCKETVEDKRHLGVLSPASKPSGLMQMVPKRPQSDSLRSFQTNKDIRHYHSGRESQIRKTMVTLSPHSASL</sequence>
<evidence type="ECO:0000256" key="3">
    <source>
        <dbReference type="PROSITE-ProRule" id="PRU01379"/>
    </source>
</evidence>
<reference evidence="7" key="1">
    <citation type="submission" date="2025-08" db="UniProtKB">
        <authorList>
            <consortium name="RefSeq"/>
        </authorList>
    </citation>
    <scope>IDENTIFICATION</scope>
    <source>
        <tissue evidence="7">Muscle</tissue>
    </source>
</reference>
<feature type="compositionally biased region" description="Low complexity" evidence="4">
    <location>
        <begin position="135"/>
        <end position="150"/>
    </location>
</feature>
<evidence type="ECO:0000313" key="6">
    <source>
        <dbReference type="Proteomes" id="UP000504611"/>
    </source>
</evidence>
<proteinExistence type="inferred from homology"/>
<feature type="domain" description="Peptidase M14" evidence="5">
    <location>
        <begin position="1"/>
        <end position="122"/>
    </location>
</feature>
<dbReference type="PROSITE" id="PS52035">
    <property type="entry name" value="PEPTIDASE_M14"/>
    <property type="match status" value="1"/>
</dbReference>
<feature type="compositionally biased region" description="Basic and acidic residues" evidence="4">
    <location>
        <begin position="174"/>
        <end position="192"/>
    </location>
</feature>
<comment type="similarity">
    <text evidence="2 3">Belongs to the peptidase M14 family.</text>
</comment>
<dbReference type="Gene3D" id="3.40.630.10">
    <property type="entry name" value="Zn peptidases"/>
    <property type="match status" value="1"/>
</dbReference>
<accession>A0A6I9MLW1</accession>
<evidence type="ECO:0000259" key="5">
    <source>
        <dbReference type="PROSITE" id="PS52035"/>
    </source>
</evidence>
<dbReference type="InterPro" id="IPR000834">
    <property type="entry name" value="Peptidase_M14"/>
</dbReference>
<dbReference type="RefSeq" id="XP_010764208.1">
    <property type="nucleotide sequence ID" value="XM_010765906.1"/>
</dbReference>
<feature type="region of interest" description="Disordered" evidence="4">
    <location>
        <begin position="135"/>
        <end position="194"/>
    </location>
</feature>
<dbReference type="Proteomes" id="UP000504611">
    <property type="component" value="Unplaced"/>
</dbReference>
<protein>
    <recommendedName>
        <fullName evidence="5">Peptidase M14 domain-containing protein</fullName>
    </recommendedName>
</protein>
<name>A0A6I9MLW1_9TELE</name>
<dbReference type="InterPro" id="IPR050821">
    <property type="entry name" value="Cytosolic_carboxypeptidase"/>
</dbReference>
<dbReference type="SUPFAM" id="SSF53187">
    <property type="entry name" value="Zn-dependent exopeptidases"/>
    <property type="match status" value="1"/>
</dbReference>
<evidence type="ECO:0000256" key="4">
    <source>
        <dbReference type="SAM" id="MobiDB-lite"/>
    </source>
</evidence>